<evidence type="ECO:0000256" key="6">
    <source>
        <dbReference type="ARBA" id="ARBA00023136"/>
    </source>
</evidence>
<feature type="transmembrane region" description="Helical" evidence="7">
    <location>
        <begin position="27"/>
        <end position="47"/>
    </location>
</feature>
<proteinExistence type="inferred from homology"/>
<evidence type="ECO:0000256" key="5">
    <source>
        <dbReference type="ARBA" id="ARBA00022989"/>
    </source>
</evidence>
<evidence type="ECO:0000256" key="1">
    <source>
        <dbReference type="ARBA" id="ARBA00004651"/>
    </source>
</evidence>
<evidence type="ECO:0000313" key="8">
    <source>
        <dbReference type="EMBL" id="MDN3293284.1"/>
    </source>
</evidence>
<feature type="transmembrane region" description="Helical" evidence="7">
    <location>
        <begin position="59"/>
        <end position="82"/>
    </location>
</feature>
<reference evidence="8" key="1">
    <citation type="submission" date="2023-06" db="EMBL/GenBank/DDBJ databases">
        <title>WGS-Sequencing of Streptomyces ficellus isolate 21 collected from sand in Gara Djebilet Iron Mine in Algeria.</title>
        <authorList>
            <person name="Zegers G.P."/>
            <person name="Gomez A."/>
            <person name="Gueddou A."/>
            <person name="Zahara A.F."/>
            <person name="Worth M."/>
            <person name="Sevigny J.L."/>
            <person name="Tisa L."/>
        </authorList>
    </citation>
    <scope>NUCLEOTIDE SEQUENCE</scope>
    <source>
        <strain evidence="8">AS11</strain>
    </source>
</reference>
<keyword evidence="6 7" id="KW-0472">Membrane</keyword>
<sequence length="91" mass="9426">MGIIAWIIIGLLAGAIAKALMPGRDPGGILVTMLIGIVGGLLGGWLGKVIFGVQSIDGFFDLSTWIAAIVGSVIVLALYRLFTGRGHRAHA</sequence>
<protein>
    <submittedName>
        <fullName evidence="8">GlsB/YeaQ/YmgE family stress response membrane protein</fullName>
    </submittedName>
</protein>
<dbReference type="Proteomes" id="UP001174050">
    <property type="component" value="Unassembled WGS sequence"/>
</dbReference>
<keyword evidence="5 7" id="KW-1133">Transmembrane helix</keyword>
<dbReference type="EMBL" id="JAUEPL010000004">
    <property type="protein sequence ID" value="MDN3293284.1"/>
    <property type="molecule type" value="Genomic_DNA"/>
</dbReference>
<dbReference type="InterPro" id="IPR007341">
    <property type="entry name" value="Transgly_assoc"/>
</dbReference>
<dbReference type="RefSeq" id="WP_290110138.1">
    <property type="nucleotide sequence ID" value="NZ_JAUEPL010000004.1"/>
</dbReference>
<evidence type="ECO:0000313" key="9">
    <source>
        <dbReference type="Proteomes" id="UP001174050"/>
    </source>
</evidence>
<comment type="caution">
    <text evidence="8">The sequence shown here is derived from an EMBL/GenBank/DDBJ whole genome shotgun (WGS) entry which is preliminary data.</text>
</comment>
<keyword evidence="9" id="KW-1185">Reference proteome</keyword>
<dbReference type="PANTHER" id="PTHR33884:SF3">
    <property type="entry name" value="UPF0410 PROTEIN YMGE"/>
    <property type="match status" value="1"/>
</dbReference>
<comment type="similarity">
    <text evidence="2">Belongs to the UPF0410 family.</text>
</comment>
<name>A0ABT7Z1B5_9ACTN</name>
<keyword evidence="3" id="KW-1003">Cell membrane</keyword>
<evidence type="ECO:0000256" key="7">
    <source>
        <dbReference type="SAM" id="Phobius"/>
    </source>
</evidence>
<dbReference type="PANTHER" id="PTHR33884">
    <property type="entry name" value="UPF0410 PROTEIN YMGE"/>
    <property type="match status" value="1"/>
</dbReference>
<organism evidence="8 9">
    <name type="scientific">Streptomyces ficellus</name>
    <dbReference type="NCBI Taxonomy" id="1977088"/>
    <lineage>
        <taxon>Bacteria</taxon>
        <taxon>Bacillati</taxon>
        <taxon>Actinomycetota</taxon>
        <taxon>Actinomycetes</taxon>
        <taxon>Kitasatosporales</taxon>
        <taxon>Streptomycetaceae</taxon>
        <taxon>Streptomyces</taxon>
    </lineage>
</organism>
<comment type="subcellular location">
    <subcellularLocation>
        <location evidence="1">Cell membrane</location>
        <topology evidence="1">Multi-pass membrane protein</topology>
    </subcellularLocation>
</comment>
<dbReference type="Pfam" id="PF04226">
    <property type="entry name" value="Transgly_assoc"/>
    <property type="match status" value="1"/>
</dbReference>
<keyword evidence="4 7" id="KW-0812">Transmembrane</keyword>
<evidence type="ECO:0000256" key="3">
    <source>
        <dbReference type="ARBA" id="ARBA00022475"/>
    </source>
</evidence>
<accession>A0ABT7Z1B5</accession>
<gene>
    <name evidence="8" type="ORF">QWM81_04315</name>
</gene>
<evidence type="ECO:0000256" key="2">
    <source>
        <dbReference type="ARBA" id="ARBA00011006"/>
    </source>
</evidence>
<evidence type="ECO:0000256" key="4">
    <source>
        <dbReference type="ARBA" id="ARBA00022692"/>
    </source>
</evidence>